<dbReference type="GO" id="GO:0008791">
    <property type="term" value="F:arginine N-succinyltransferase activity"/>
    <property type="evidence" value="ECO:0007669"/>
    <property type="project" value="UniProtKB-EC"/>
</dbReference>
<dbReference type="EC" id="2.3.1.109" evidence="4"/>
<dbReference type="PANTHER" id="PTHR30420">
    <property type="entry name" value="N-SUCCINYLARGININE DIHYDROLASE"/>
    <property type="match status" value="1"/>
</dbReference>
<keyword evidence="2 4" id="KW-0808">Transferase</keyword>
<dbReference type="OrthoDB" id="21121at2"/>
<organism evidence="4 5">
    <name type="scientific">Phycisphaera mikurensis (strain NBRC 102666 / KCTC 22515 / FYK2301M01)</name>
    <dbReference type="NCBI Taxonomy" id="1142394"/>
    <lineage>
        <taxon>Bacteria</taxon>
        <taxon>Pseudomonadati</taxon>
        <taxon>Planctomycetota</taxon>
        <taxon>Phycisphaerae</taxon>
        <taxon>Phycisphaerales</taxon>
        <taxon>Phycisphaeraceae</taxon>
        <taxon>Phycisphaera</taxon>
    </lineage>
</organism>
<dbReference type="RefSeq" id="WP_014437136.1">
    <property type="nucleotide sequence ID" value="NC_017080.1"/>
</dbReference>
<dbReference type="PANTHER" id="PTHR30420:SF1">
    <property type="entry name" value="ARGININE N-SUCCINYLTRANSFERASE"/>
    <property type="match status" value="1"/>
</dbReference>
<keyword evidence="5" id="KW-1185">Reference proteome</keyword>
<dbReference type="Pfam" id="PF04958">
    <property type="entry name" value="AstA"/>
    <property type="match status" value="1"/>
</dbReference>
<dbReference type="eggNOG" id="COG3138">
    <property type="taxonomic scope" value="Bacteria"/>
</dbReference>
<dbReference type="GO" id="GO:0006527">
    <property type="term" value="P:L-arginine catabolic process"/>
    <property type="evidence" value="ECO:0007669"/>
    <property type="project" value="InterPro"/>
</dbReference>
<accession>I0IF80</accession>
<name>I0IF80_PHYMF</name>
<dbReference type="InterPro" id="IPR016181">
    <property type="entry name" value="Acyl_CoA_acyltransferase"/>
</dbReference>
<dbReference type="InterPro" id="IPR007041">
    <property type="entry name" value="Arg_succinylTrfase_AstA/AruG"/>
</dbReference>
<evidence type="ECO:0000256" key="1">
    <source>
        <dbReference type="ARBA" id="ARBA00022503"/>
    </source>
</evidence>
<evidence type="ECO:0000256" key="3">
    <source>
        <dbReference type="ARBA" id="ARBA00023315"/>
    </source>
</evidence>
<gene>
    <name evidence="4" type="primary">astA</name>
    <name evidence="4" type="ordered locus">PSMK_17590</name>
</gene>
<proteinExistence type="predicted"/>
<keyword evidence="3 4" id="KW-0012">Acyltransferase</keyword>
<evidence type="ECO:0000256" key="2">
    <source>
        <dbReference type="ARBA" id="ARBA00022679"/>
    </source>
</evidence>
<keyword evidence="1" id="KW-0056">Arginine metabolism</keyword>
<reference evidence="4 5" key="1">
    <citation type="submission" date="2012-02" db="EMBL/GenBank/DDBJ databases">
        <title>Complete genome sequence of Phycisphaera mikurensis NBRC 102666.</title>
        <authorList>
            <person name="Ankai A."/>
            <person name="Hosoyama A."/>
            <person name="Terui Y."/>
            <person name="Sekine M."/>
            <person name="Fukai R."/>
            <person name="Kato Y."/>
            <person name="Nakamura S."/>
            <person name="Yamada-Narita S."/>
            <person name="Kawakoshi A."/>
            <person name="Fukunaga Y."/>
            <person name="Yamazaki S."/>
            <person name="Fujita N."/>
        </authorList>
    </citation>
    <scope>NUCLEOTIDE SEQUENCE [LARGE SCALE GENOMIC DNA]</scope>
    <source>
        <strain evidence="5">NBRC 102666 / KCTC 22515 / FYK2301M01</strain>
    </source>
</reference>
<dbReference type="PATRIC" id="fig|1142394.8.peg.1809"/>
<dbReference type="STRING" id="1142394.PSMK_17590"/>
<dbReference type="KEGG" id="phm:PSMK_17590"/>
<dbReference type="HOGENOM" id="CLU_057655_0_0_0"/>
<evidence type="ECO:0000313" key="4">
    <source>
        <dbReference type="EMBL" id="BAM03918.1"/>
    </source>
</evidence>
<evidence type="ECO:0000313" key="5">
    <source>
        <dbReference type="Proteomes" id="UP000007881"/>
    </source>
</evidence>
<dbReference type="SUPFAM" id="SSF55729">
    <property type="entry name" value="Acyl-CoA N-acyltransferases (Nat)"/>
    <property type="match status" value="1"/>
</dbReference>
<dbReference type="EMBL" id="AP012338">
    <property type="protein sequence ID" value="BAM03918.1"/>
    <property type="molecule type" value="Genomic_DNA"/>
</dbReference>
<dbReference type="AlphaFoldDB" id="I0IF80"/>
<protein>
    <submittedName>
        <fullName evidence="4">Arginine N-succinyltransferase</fullName>
        <ecNumber evidence="4">2.3.1.109</ecNumber>
    </submittedName>
</protein>
<dbReference type="Proteomes" id="UP000007881">
    <property type="component" value="Chromosome"/>
</dbReference>
<sequence length="331" mass="35229">MKPLQPHTVRGVREQDVPALLALAETAGQAFTSLPADGSFIAARVEASRRGEAPLMAMEDPSGAVVGVSGLVRRVGTGEPWYAYRLETRTVQSHALGFTRDIATLHLEARHHGPTEVGTLLLHPGARGSAAGLGRLLSGCRYLFMRRDLAGFADTTLAELRPPVRPDGGNAFWDAIGDRYFGLGYTAADRLSATDKRFIAELMPRQPIDVCLLSDEAQAVIGQVMPETLPARRMLEREGFAFADAVDIFDAGPVFSCATREIRSVRDAVERPVEAAGPGGDAPPTHLVARASGPFRCVLAAAEVGDVVRLPPAALDALQVSVGDAVHATPR</sequence>